<feature type="compositionally biased region" description="Basic and acidic residues" evidence="1">
    <location>
        <begin position="13"/>
        <end position="25"/>
    </location>
</feature>
<evidence type="ECO:0000256" key="2">
    <source>
        <dbReference type="SAM" id="Phobius"/>
    </source>
</evidence>
<evidence type="ECO:0000256" key="1">
    <source>
        <dbReference type="SAM" id="MobiDB-lite"/>
    </source>
</evidence>
<proteinExistence type="predicted"/>
<keyword evidence="2" id="KW-0812">Transmembrane</keyword>
<keyword evidence="2" id="KW-1133">Transmembrane helix</keyword>
<reference evidence="3 4" key="1">
    <citation type="journal article" date="2014" name="Agronomy (Basel)">
        <title>A Draft Genome Sequence for Ensete ventricosum, the Drought-Tolerant Tree Against Hunger.</title>
        <authorList>
            <person name="Harrison J."/>
            <person name="Moore K.A."/>
            <person name="Paszkiewicz K."/>
            <person name="Jones T."/>
            <person name="Grant M."/>
            <person name="Ambacheew D."/>
            <person name="Muzemil S."/>
            <person name="Studholme D.J."/>
        </authorList>
    </citation>
    <scope>NUCLEOTIDE SEQUENCE [LARGE SCALE GENOMIC DNA]</scope>
</reference>
<feature type="region of interest" description="Disordered" evidence="1">
    <location>
        <begin position="1"/>
        <end position="39"/>
    </location>
</feature>
<accession>A0A427AL49</accession>
<dbReference type="EMBL" id="AMZH03002045">
    <property type="protein sequence ID" value="RRT76983.1"/>
    <property type="molecule type" value="Genomic_DNA"/>
</dbReference>
<name>A0A427AL49_ENSVE</name>
<feature type="transmembrane region" description="Helical" evidence="2">
    <location>
        <begin position="108"/>
        <end position="128"/>
    </location>
</feature>
<keyword evidence="2" id="KW-0472">Membrane</keyword>
<dbReference type="Proteomes" id="UP000287651">
    <property type="component" value="Unassembled WGS sequence"/>
</dbReference>
<protein>
    <submittedName>
        <fullName evidence="3">Uncharacterized protein</fullName>
    </submittedName>
</protein>
<dbReference type="AlphaFoldDB" id="A0A427AL49"/>
<feature type="compositionally biased region" description="Basic residues" evidence="1">
    <location>
        <begin position="1"/>
        <end position="12"/>
    </location>
</feature>
<evidence type="ECO:0000313" key="4">
    <source>
        <dbReference type="Proteomes" id="UP000287651"/>
    </source>
</evidence>
<gene>
    <name evidence="3" type="ORF">B296_00029346</name>
</gene>
<evidence type="ECO:0000313" key="3">
    <source>
        <dbReference type="EMBL" id="RRT76983.1"/>
    </source>
</evidence>
<feature type="transmembrane region" description="Helical" evidence="2">
    <location>
        <begin position="72"/>
        <end position="96"/>
    </location>
</feature>
<sequence>MGRRFFSPRKEKKLLAGDGSRDAGRPSDGSCDAGRDRRRPLVRTPLVGRRFFSPRRRKNRPRATDRATREEIHVLLFFFLLPSAETAPLLLFPSLVPPGTGRSTYQSAGGPVGTTGYGALPLFIPVLFKG</sequence>
<organism evidence="3 4">
    <name type="scientific">Ensete ventricosum</name>
    <name type="common">Abyssinian banana</name>
    <name type="synonym">Musa ensete</name>
    <dbReference type="NCBI Taxonomy" id="4639"/>
    <lineage>
        <taxon>Eukaryota</taxon>
        <taxon>Viridiplantae</taxon>
        <taxon>Streptophyta</taxon>
        <taxon>Embryophyta</taxon>
        <taxon>Tracheophyta</taxon>
        <taxon>Spermatophyta</taxon>
        <taxon>Magnoliopsida</taxon>
        <taxon>Liliopsida</taxon>
        <taxon>Zingiberales</taxon>
        <taxon>Musaceae</taxon>
        <taxon>Ensete</taxon>
    </lineage>
</organism>
<comment type="caution">
    <text evidence="3">The sequence shown here is derived from an EMBL/GenBank/DDBJ whole genome shotgun (WGS) entry which is preliminary data.</text>
</comment>